<dbReference type="InterPro" id="IPR038592">
    <property type="entry name" value="CheD-like_sf"/>
</dbReference>
<reference evidence="5" key="1">
    <citation type="journal article" date="2019" name="Int. J. Syst. Evol. Microbiol.">
        <title>The Global Catalogue of Microorganisms (GCM) 10K type strain sequencing project: providing services to taxonomists for standard genome sequencing and annotation.</title>
        <authorList>
            <consortium name="The Broad Institute Genomics Platform"/>
            <consortium name="The Broad Institute Genome Sequencing Center for Infectious Disease"/>
            <person name="Wu L."/>
            <person name="Ma J."/>
        </authorList>
    </citation>
    <scope>NUCLEOTIDE SEQUENCE [LARGE SCALE GENOMIC DNA]</scope>
    <source>
        <strain evidence="5">CCUG 42001</strain>
    </source>
</reference>
<dbReference type="PANTHER" id="PTHR35147:SF1">
    <property type="entry name" value="CHEMORECEPTOR GLUTAMINE DEAMIDASE CHED-RELATED"/>
    <property type="match status" value="1"/>
</dbReference>
<keyword evidence="2 3" id="KW-0378">Hydrolase</keyword>
<evidence type="ECO:0000313" key="5">
    <source>
        <dbReference type="Proteomes" id="UP001596267"/>
    </source>
</evidence>
<accession>A0ABW1WAU0</accession>
<comment type="catalytic activity">
    <reaction evidence="3">
        <text>L-glutaminyl-[protein] + H2O = L-glutamyl-[protein] + NH4(+)</text>
        <dbReference type="Rhea" id="RHEA:16441"/>
        <dbReference type="Rhea" id="RHEA-COMP:10207"/>
        <dbReference type="Rhea" id="RHEA-COMP:10208"/>
        <dbReference type="ChEBI" id="CHEBI:15377"/>
        <dbReference type="ChEBI" id="CHEBI:28938"/>
        <dbReference type="ChEBI" id="CHEBI:29973"/>
        <dbReference type="ChEBI" id="CHEBI:30011"/>
        <dbReference type="EC" id="3.5.1.44"/>
    </reaction>
</comment>
<sequence>MIHVGLSEIKFAESPETLKSLGLGSCVGVVIYHEEWQIAGMAHVMLPDSDLARTAEFPQGKYADTAVPELVKTMIAHYRCPINQLKAKIAGGAEMFKSTRSLPMGSIGKRNVEAVKIQLDQYHIPLIAEETGKDYGRTVEFQTLSSTLTIHALFKGKSVI</sequence>
<keyword evidence="1 3" id="KW-0145">Chemotaxis</keyword>
<comment type="caution">
    <text evidence="4">The sequence shown here is derived from an EMBL/GenBank/DDBJ whole genome shotgun (WGS) entry which is preliminary data.</text>
</comment>
<evidence type="ECO:0000313" key="4">
    <source>
        <dbReference type="EMBL" id="MFC6385476.1"/>
    </source>
</evidence>
<dbReference type="EMBL" id="JBHSTQ010000002">
    <property type="protein sequence ID" value="MFC6385476.1"/>
    <property type="molecule type" value="Genomic_DNA"/>
</dbReference>
<name>A0ABW1WAU0_9BACL</name>
<dbReference type="CDD" id="cd16352">
    <property type="entry name" value="CheD"/>
    <property type="match status" value="1"/>
</dbReference>
<dbReference type="Proteomes" id="UP001596267">
    <property type="component" value="Unassembled WGS sequence"/>
</dbReference>
<dbReference type="InterPro" id="IPR005659">
    <property type="entry name" value="Chemorcpt_Glu_NH3ase_CheD"/>
</dbReference>
<dbReference type="PANTHER" id="PTHR35147">
    <property type="entry name" value="CHEMORECEPTOR GLUTAMINE DEAMIDASE CHED-RELATED"/>
    <property type="match status" value="1"/>
</dbReference>
<evidence type="ECO:0000256" key="2">
    <source>
        <dbReference type="ARBA" id="ARBA00022801"/>
    </source>
</evidence>
<dbReference type="Gene3D" id="3.30.1330.200">
    <property type="match status" value="1"/>
</dbReference>
<comment type="function">
    <text evidence="3">Probably deamidates glutamine residues to glutamate on methyl-accepting chemotaxis receptors (MCPs), playing an important role in chemotaxis.</text>
</comment>
<dbReference type="EC" id="3.5.1.44" evidence="3"/>
<proteinExistence type="inferred from homology"/>
<dbReference type="SUPFAM" id="SSF64438">
    <property type="entry name" value="CNF1/YfiH-like putative cysteine hydrolases"/>
    <property type="match status" value="1"/>
</dbReference>
<dbReference type="InterPro" id="IPR011324">
    <property type="entry name" value="Cytotoxic_necrot_fac-like_cat"/>
</dbReference>
<dbReference type="RefSeq" id="WP_253052151.1">
    <property type="nucleotide sequence ID" value="NZ_JAMXWN010000001.1"/>
</dbReference>
<evidence type="ECO:0000256" key="3">
    <source>
        <dbReference type="HAMAP-Rule" id="MF_01440"/>
    </source>
</evidence>
<keyword evidence="5" id="KW-1185">Reference proteome</keyword>
<dbReference type="HAMAP" id="MF_01440">
    <property type="entry name" value="CheD"/>
    <property type="match status" value="1"/>
</dbReference>
<dbReference type="Pfam" id="PF03975">
    <property type="entry name" value="CheD"/>
    <property type="match status" value="1"/>
</dbReference>
<comment type="similarity">
    <text evidence="3">Belongs to the CheD family.</text>
</comment>
<protein>
    <recommendedName>
        <fullName evidence="3">Probable chemoreceptor glutamine deamidase CheD</fullName>
        <ecNumber evidence="3">3.5.1.44</ecNumber>
    </recommendedName>
</protein>
<organism evidence="4 5">
    <name type="scientific">Sporolactobacillus kofuensis</name>
    <dbReference type="NCBI Taxonomy" id="269672"/>
    <lineage>
        <taxon>Bacteria</taxon>
        <taxon>Bacillati</taxon>
        <taxon>Bacillota</taxon>
        <taxon>Bacilli</taxon>
        <taxon>Bacillales</taxon>
        <taxon>Sporolactobacillaceae</taxon>
        <taxon>Sporolactobacillus</taxon>
    </lineage>
</organism>
<gene>
    <name evidence="3" type="primary">cheD</name>
    <name evidence="4" type="ORF">ACFP7A_02585</name>
</gene>
<evidence type="ECO:0000256" key="1">
    <source>
        <dbReference type="ARBA" id="ARBA00022500"/>
    </source>
</evidence>